<dbReference type="Gene3D" id="1.20.910.10">
    <property type="entry name" value="Heme oxygenase-like"/>
    <property type="match status" value="1"/>
</dbReference>
<dbReference type="SMART" id="SM01236">
    <property type="entry name" value="Haem_oxygenase_2"/>
    <property type="match status" value="1"/>
</dbReference>
<organism evidence="2 3">
    <name type="scientific">Pseudomonas syringae pv. cerasicola</name>
    <dbReference type="NCBI Taxonomy" id="264451"/>
    <lineage>
        <taxon>Bacteria</taxon>
        <taxon>Pseudomonadati</taxon>
        <taxon>Pseudomonadota</taxon>
        <taxon>Gammaproteobacteria</taxon>
        <taxon>Pseudomonadales</taxon>
        <taxon>Pseudomonadaceae</taxon>
        <taxon>Pseudomonas</taxon>
        <taxon>Pseudomonas syringae</taxon>
    </lineage>
</organism>
<dbReference type="PANTHER" id="PTHR40279:SF3">
    <property type="entry name" value="4-AMINOBENZOATE SYNTHASE"/>
    <property type="match status" value="1"/>
</dbReference>
<dbReference type="Proteomes" id="UP000050356">
    <property type="component" value="Unassembled WGS sequence"/>
</dbReference>
<dbReference type="InterPro" id="IPR039068">
    <property type="entry name" value="PqqC-like"/>
</dbReference>
<keyword evidence="1" id="KW-0560">Oxidoreductase</keyword>
<protein>
    <submittedName>
        <fullName evidence="2">Transposase ISxac3</fullName>
    </submittedName>
</protein>
<dbReference type="GO" id="GO:0016491">
    <property type="term" value="F:oxidoreductase activity"/>
    <property type="evidence" value="ECO:0007669"/>
    <property type="project" value="UniProtKB-KW"/>
</dbReference>
<comment type="caution">
    <text evidence="2">The sequence shown here is derived from an EMBL/GenBank/DDBJ whole genome shotgun (WGS) entry which is preliminary data.</text>
</comment>
<dbReference type="SUPFAM" id="SSF48613">
    <property type="entry name" value="Heme oxygenase-like"/>
    <property type="match status" value="1"/>
</dbReference>
<gene>
    <name evidence="2" type="ORF">ALO50_200047</name>
</gene>
<evidence type="ECO:0000313" key="2">
    <source>
        <dbReference type="EMBL" id="KPW86795.1"/>
    </source>
</evidence>
<dbReference type="Pfam" id="PF14518">
    <property type="entry name" value="Haem_oxygenas_2"/>
    <property type="match status" value="1"/>
</dbReference>
<dbReference type="AlphaFoldDB" id="A0A0P9MQQ7"/>
<dbReference type="EMBL" id="LJQA01000737">
    <property type="protein sequence ID" value="KPW86795.1"/>
    <property type="molecule type" value="Genomic_DNA"/>
</dbReference>
<dbReference type="InterPro" id="IPR016084">
    <property type="entry name" value="Haem_Oase-like_multi-hlx"/>
</dbReference>
<dbReference type="PATRIC" id="fig|264451.4.peg.4926"/>
<evidence type="ECO:0000313" key="3">
    <source>
        <dbReference type="Proteomes" id="UP000050356"/>
    </source>
</evidence>
<proteinExistence type="predicted"/>
<reference evidence="2 3" key="1">
    <citation type="submission" date="2015-09" db="EMBL/GenBank/DDBJ databases">
        <title>Genome announcement of multiple Pseudomonas syringae strains.</title>
        <authorList>
            <person name="Thakur S."/>
            <person name="Wang P.W."/>
            <person name="Gong Y."/>
            <person name="Weir B.S."/>
            <person name="Guttman D.S."/>
        </authorList>
    </citation>
    <scope>NUCLEOTIDE SEQUENCE [LARGE SCALE GENOMIC DNA]</scope>
    <source>
        <strain evidence="2 3">ICMP17524</strain>
    </source>
</reference>
<sequence length="236" mass="26875">MPAQQMEQGYLTGEQIIHSIKEMITASGINTNALYKTFRQAPLPKATLKKVFQQYFYYIRTFPQILAGTSHRTDSEVIRMKLARTVVSELGDGVGEAHFIMFERVLAGVGITLDGWKKVEYIPEASELVDGLRRIFLEGSTEHAIGAHYVIEEFGFPMISNLYEGFRLYSGWKHEDFTYFYLHMLVETDHVQWISDAVMEAARDTDNGNDILEGAADVLNLLTRFWQGLNRVATHA</sequence>
<dbReference type="PANTHER" id="PTHR40279">
    <property type="entry name" value="PQQC-LIKE PROTEIN"/>
    <property type="match status" value="1"/>
</dbReference>
<accession>A0A0P9MQQ7</accession>
<name>A0A0P9MQQ7_PSESX</name>
<evidence type="ECO:0000256" key="1">
    <source>
        <dbReference type="ARBA" id="ARBA00023002"/>
    </source>
</evidence>